<evidence type="ECO:0000313" key="2">
    <source>
        <dbReference type="Proteomes" id="UP000004277"/>
    </source>
</evidence>
<accession>A0ACD3SJX0</accession>
<dbReference type="Proteomes" id="UP000004277">
    <property type="component" value="Unassembled WGS sequence"/>
</dbReference>
<evidence type="ECO:0000313" key="1">
    <source>
        <dbReference type="EMBL" id="TMS56487.1"/>
    </source>
</evidence>
<protein>
    <submittedName>
        <fullName evidence="1">Uncharacterized protein</fullName>
    </submittedName>
</protein>
<comment type="caution">
    <text evidence="1">The sequence shown here is derived from an EMBL/GenBank/DDBJ whole genome shotgun (WGS) entry which is preliminary data.</text>
</comment>
<proteinExistence type="predicted"/>
<keyword evidence="2" id="KW-1185">Reference proteome</keyword>
<organism evidence="1 2">
    <name type="scientific">Imbroritus primus</name>
    <dbReference type="NCBI Taxonomy" id="3058603"/>
    <lineage>
        <taxon>Bacteria</taxon>
        <taxon>Pseudomonadati</taxon>
        <taxon>Pseudomonadota</taxon>
        <taxon>Betaproteobacteria</taxon>
        <taxon>Burkholderiales</taxon>
        <taxon>Burkholderiaceae</taxon>
        <taxon>Imbroritus</taxon>
    </lineage>
</organism>
<reference evidence="1" key="1">
    <citation type="submission" date="2019-05" db="EMBL/GenBank/DDBJ databases">
        <title>Revised genome assembly of Burkholderiaceae (previously Ralstonia) sp. PBA.</title>
        <authorList>
            <person name="Gan H.M."/>
        </authorList>
    </citation>
    <scope>NUCLEOTIDE SEQUENCE</scope>
    <source>
        <strain evidence="1">PBA</strain>
    </source>
</reference>
<name>A0ACD3SJX0_9BURK</name>
<gene>
    <name evidence="1" type="ORF">MW7_015460</name>
</gene>
<dbReference type="EMBL" id="AKCV02000026">
    <property type="protein sequence ID" value="TMS56487.1"/>
    <property type="molecule type" value="Genomic_DNA"/>
</dbReference>
<sequence>MTRAFRLVIRTAAAALAACTMLPAAAVAPATKNTYAVPAELGSLCTDTTRLEHVLATKLQPQPQALDQWTSLLRTLTCDLAGKQDLGWRRVPLRSYTTVVSYPLTWVEYQTRGGKERRIVRNYRARSQMPQKLEFWLGGHIDEVQYDARRHTLAARFPAARNPQDPPSAGCTGTRLSFRQQQGTWFLSGIDPLPRLPCRLG</sequence>